<comment type="catalytic activity">
    <reaction evidence="12 13">
        <text>L-threonine + hydrogencarbonate + ATP = L-threonylcarbamoyladenylate + diphosphate + H2O</text>
        <dbReference type="Rhea" id="RHEA:36407"/>
        <dbReference type="ChEBI" id="CHEBI:15377"/>
        <dbReference type="ChEBI" id="CHEBI:17544"/>
        <dbReference type="ChEBI" id="CHEBI:30616"/>
        <dbReference type="ChEBI" id="CHEBI:33019"/>
        <dbReference type="ChEBI" id="CHEBI:57926"/>
        <dbReference type="ChEBI" id="CHEBI:73682"/>
        <dbReference type="EC" id="2.7.7.87"/>
    </reaction>
</comment>
<feature type="binding site" evidence="14">
    <location>
        <position position="52"/>
    </location>
    <ligand>
        <name>ATP</name>
        <dbReference type="ChEBI" id="CHEBI:30616"/>
    </ligand>
</feature>
<dbReference type="Pfam" id="PF03481">
    <property type="entry name" value="Sua5_C"/>
    <property type="match status" value="1"/>
</dbReference>
<feature type="binding site" evidence="14">
    <location>
        <position position="188"/>
    </location>
    <ligand>
        <name>ATP</name>
        <dbReference type="ChEBI" id="CHEBI:30616"/>
    </ligand>
</feature>
<feature type="binding site" evidence="14">
    <location>
        <position position="174"/>
    </location>
    <ligand>
        <name>L-threonine</name>
        <dbReference type="ChEBI" id="CHEBI:57926"/>
    </ligand>
</feature>
<evidence type="ECO:0000313" key="17">
    <source>
        <dbReference type="Proteomes" id="UP000650511"/>
    </source>
</evidence>
<keyword evidence="5 13" id="KW-0963">Cytoplasm</keyword>
<evidence type="ECO:0000259" key="15">
    <source>
        <dbReference type="PROSITE" id="PS51163"/>
    </source>
</evidence>
<evidence type="ECO:0000256" key="14">
    <source>
        <dbReference type="PIRSR" id="PIRSR004930-1"/>
    </source>
</evidence>
<name>A0A8J3A8X6_9ACTN</name>
<comment type="caution">
    <text evidence="16">The sequence shown here is derived from an EMBL/GenBank/DDBJ whole genome shotgun (WGS) entry which is preliminary data.</text>
</comment>
<evidence type="ECO:0000313" key="16">
    <source>
        <dbReference type="EMBL" id="GGI04577.1"/>
    </source>
</evidence>
<protein>
    <recommendedName>
        <fullName evidence="4 13">Threonylcarbamoyl-AMP synthase</fullName>
        <shortName evidence="13">TC-AMP synthase</shortName>
        <ecNumber evidence="3 13">2.7.7.87</ecNumber>
    </recommendedName>
    <alternativeName>
        <fullName evidence="11 13">L-threonylcarbamoyladenylate synthase</fullName>
    </alternativeName>
</protein>
<evidence type="ECO:0000256" key="3">
    <source>
        <dbReference type="ARBA" id="ARBA00012584"/>
    </source>
</evidence>
<feature type="binding site" evidence="14">
    <location>
        <position position="56"/>
    </location>
    <ligand>
        <name>ATP</name>
        <dbReference type="ChEBI" id="CHEBI:30616"/>
    </ligand>
</feature>
<feature type="domain" description="YrdC-like" evidence="15">
    <location>
        <begin position="7"/>
        <end position="192"/>
    </location>
</feature>
<evidence type="ECO:0000256" key="7">
    <source>
        <dbReference type="ARBA" id="ARBA00022694"/>
    </source>
</evidence>
<evidence type="ECO:0000256" key="4">
    <source>
        <dbReference type="ARBA" id="ARBA00015492"/>
    </source>
</evidence>
<dbReference type="EC" id="2.7.7.87" evidence="3 13"/>
<dbReference type="GO" id="GO:0003725">
    <property type="term" value="F:double-stranded RNA binding"/>
    <property type="evidence" value="ECO:0007669"/>
    <property type="project" value="UniProtKB-UniRule"/>
</dbReference>
<dbReference type="InterPro" id="IPR038385">
    <property type="entry name" value="Sua5/YwlC_C"/>
</dbReference>
<dbReference type="InterPro" id="IPR006070">
    <property type="entry name" value="Sua5-like_dom"/>
</dbReference>
<dbReference type="RefSeq" id="WP_130649693.1">
    <property type="nucleotide sequence ID" value="NZ_BMHA01000003.1"/>
</dbReference>
<feature type="binding site" evidence="14">
    <location>
        <position position="144"/>
    </location>
    <ligand>
        <name>ATP</name>
        <dbReference type="ChEBI" id="CHEBI:30616"/>
    </ligand>
</feature>
<feature type="binding site" evidence="14">
    <location>
        <position position="61"/>
    </location>
    <ligand>
        <name>L-threonine</name>
        <dbReference type="ChEBI" id="CHEBI:57926"/>
    </ligand>
</feature>
<keyword evidence="6 13" id="KW-0808">Transferase</keyword>
<comment type="subcellular location">
    <subcellularLocation>
        <location evidence="1 13">Cytoplasm</location>
    </subcellularLocation>
</comment>
<evidence type="ECO:0000256" key="10">
    <source>
        <dbReference type="ARBA" id="ARBA00022840"/>
    </source>
</evidence>
<evidence type="ECO:0000256" key="5">
    <source>
        <dbReference type="ARBA" id="ARBA00022490"/>
    </source>
</evidence>
<organism evidence="16 17">
    <name type="scientific">Egicoccus halophilus</name>
    <dbReference type="NCBI Taxonomy" id="1670830"/>
    <lineage>
        <taxon>Bacteria</taxon>
        <taxon>Bacillati</taxon>
        <taxon>Actinomycetota</taxon>
        <taxon>Nitriliruptoria</taxon>
        <taxon>Egicoccales</taxon>
        <taxon>Egicoccaceae</taxon>
        <taxon>Egicoccus</taxon>
    </lineage>
</organism>
<sequence length="315" mass="32416">MTVPVDPAALARAAAALRAGGLVAFPTETVYGLGADALRAPAVRRIFAAKGRPADNPLIVHLADDEQVPTVAVWTPLARGLAREYWPGPLTLVLDAHPRVPAVTTGGLASVAVRIPDHPVAQALLHASGLPVAAPSANRSGRPSPTLADHVTADLGTAVDVVLDGGPTTVGVESTVVDARGERPVVLREGSVTRESLGLLGAATPDARRASPGTRYRHYAPRCRVELAAPARAAAAARHLAASGARVGLVARAPAPDDVLEIGRFTDAADLARRLYGLLRDAEDAGVDVLVVETVPEAGVGRAVQDRLRRAAGLA</sequence>
<reference evidence="16" key="2">
    <citation type="submission" date="2020-09" db="EMBL/GenBank/DDBJ databases">
        <authorList>
            <person name="Sun Q."/>
            <person name="Zhou Y."/>
        </authorList>
    </citation>
    <scope>NUCLEOTIDE SEQUENCE</scope>
    <source>
        <strain evidence="16">CGMCC 1.14988</strain>
    </source>
</reference>
<dbReference type="PANTHER" id="PTHR17490:SF16">
    <property type="entry name" value="THREONYLCARBAMOYL-AMP SYNTHASE"/>
    <property type="match status" value="1"/>
</dbReference>
<dbReference type="AlphaFoldDB" id="A0A8J3A8X6"/>
<evidence type="ECO:0000256" key="12">
    <source>
        <dbReference type="ARBA" id="ARBA00048366"/>
    </source>
</evidence>
<keyword evidence="10 13" id="KW-0067">ATP-binding</keyword>
<dbReference type="PANTHER" id="PTHR17490">
    <property type="entry name" value="SUA5"/>
    <property type="match status" value="1"/>
</dbReference>
<dbReference type="GO" id="GO:0005524">
    <property type="term" value="F:ATP binding"/>
    <property type="evidence" value="ECO:0007669"/>
    <property type="project" value="UniProtKB-UniRule"/>
</dbReference>
<dbReference type="NCBIfam" id="TIGR00057">
    <property type="entry name" value="L-threonylcarbamoyladenylate synthase"/>
    <property type="match status" value="1"/>
</dbReference>
<dbReference type="SUPFAM" id="SSF55821">
    <property type="entry name" value="YrdC/RibB"/>
    <property type="match status" value="1"/>
</dbReference>
<comment type="function">
    <text evidence="13">Required for the formation of a threonylcarbamoyl group on adenosine at position 37 (t(6)A37) in tRNAs that read codons beginning with adenine.</text>
</comment>
<dbReference type="InterPro" id="IPR010923">
    <property type="entry name" value="T(6)A37_SUA5"/>
</dbReference>
<keyword evidence="7 13" id="KW-0819">tRNA processing</keyword>
<dbReference type="PIRSF" id="PIRSF004930">
    <property type="entry name" value="Tln_factor_SUA5"/>
    <property type="match status" value="1"/>
</dbReference>
<feature type="binding site" evidence="14">
    <location>
        <position position="29"/>
    </location>
    <ligand>
        <name>L-threonine</name>
        <dbReference type="ChEBI" id="CHEBI:57926"/>
    </ligand>
</feature>
<dbReference type="GO" id="GO:0005737">
    <property type="term" value="C:cytoplasm"/>
    <property type="evidence" value="ECO:0007669"/>
    <property type="project" value="UniProtKB-SubCell"/>
</dbReference>
<evidence type="ECO:0000256" key="9">
    <source>
        <dbReference type="ARBA" id="ARBA00022741"/>
    </source>
</evidence>
<reference evidence="16" key="1">
    <citation type="journal article" date="2014" name="Int. J. Syst. Evol. Microbiol.">
        <title>Complete genome sequence of Corynebacterium casei LMG S-19264T (=DSM 44701T), isolated from a smear-ripened cheese.</title>
        <authorList>
            <consortium name="US DOE Joint Genome Institute (JGI-PGF)"/>
            <person name="Walter F."/>
            <person name="Albersmeier A."/>
            <person name="Kalinowski J."/>
            <person name="Ruckert C."/>
        </authorList>
    </citation>
    <scope>NUCLEOTIDE SEQUENCE</scope>
    <source>
        <strain evidence="16">CGMCC 1.14988</strain>
    </source>
</reference>
<comment type="similarity">
    <text evidence="2 13">Belongs to the SUA5 family.</text>
</comment>
<dbReference type="PROSITE" id="PS51163">
    <property type="entry name" value="YRDC"/>
    <property type="match status" value="1"/>
</dbReference>
<feature type="binding site" evidence="14">
    <location>
        <position position="114"/>
    </location>
    <ligand>
        <name>L-threonine</name>
        <dbReference type="ChEBI" id="CHEBI:57926"/>
    </ligand>
</feature>
<dbReference type="GO" id="GO:0000049">
    <property type="term" value="F:tRNA binding"/>
    <property type="evidence" value="ECO:0007669"/>
    <property type="project" value="TreeGrafter"/>
</dbReference>
<dbReference type="GO" id="GO:0006450">
    <property type="term" value="P:regulation of translational fidelity"/>
    <property type="evidence" value="ECO:0007669"/>
    <property type="project" value="TreeGrafter"/>
</dbReference>
<feature type="binding site" evidence="14">
    <location>
        <position position="219"/>
    </location>
    <ligand>
        <name>ATP</name>
        <dbReference type="ChEBI" id="CHEBI:30616"/>
    </ligand>
</feature>
<accession>A0A8J3A8X6</accession>
<dbReference type="InterPro" id="IPR050156">
    <property type="entry name" value="TC-AMP_synthase_SUA5"/>
</dbReference>
<keyword evidence="8 13" id="KW-0548">Nucleotidyltransferase</keyword>
<dbReference type="EMBL" id="BMHA01000003">
    <property type="protein sequence ID" value="GGI04577.1"/>
    <property type="molecule type" value="Genomic_DNA"/>
</dbReference>
<dbReference type="GO" id="GO:0061710">
    <property type="term" value="F:L-threonylcarbamoyladenylate synthase"/>
    <property type="evidence" value="ECO:0007669"/>
    <property type="project" value="UniProtKB-EC"/>
</dbReference>
<evidence type="ECO:0000256" key="13">
    <source>
        <dbReference type="PIRNR" id="PIRNR004930"/>
    </source>
</evidence>
<evidence type="ECO:0000256" key="2">
    <source>
        <dbReference type="ARBA" id="ARBA00007663"/>
    </source>
</evidence>
<proteinExistence type="inferred from homology"/>
<dbReference type="GO" id="GO:0008033">
    <property type="term" value="P:tRNA processing"/>
    <property type="evidence" value="ECO:0007669"/>
    <property type="project" value="UniProtKB-KW"/>
</dbReference>
<dbReference type="InterPro" id="IPR017945">
    <property type="entry name" value="DHBP_synth_RibB-like_a/b_dom"/>
</dbReference>
<dbReference type="OrthoDB" id="9814580at2"/>
<evidence type="ECO:0000256" key="1">
    <source>
        <dbReference type="ARBA" id="ARBA00004496"/>
    </source>
</evidence>
<dbReference type="FunFam" id="3.90.870.10:FF:000009">
    <property type="entry name" value="Threonylcarbamoyl-AMP synthase, putative"/>
    <property type="match status" value="1"/>
</dbReference>
<keyword evidence="9 13" id="KW-0547">Nucleotide-binding</keyword>
<dbReference type="Gene3D" id="3.90.870.10">
    <property type="entry name" value="DHBP synthase"/>
    <property type="match status" value="1"/>
</dbReference>
<feature type="binding site" evidence="14">
    <location>
        <position position="134"/>
    </location>
    <ligand>
        <name>L-threonine</name>
        <dbReference type="ChEBI" id="CHEBI:57926"/>
    </ligand>
</feature>
<dbReference type="Proteomes" id="UP000650511">
    <property type="component" value="Unassembled WGS sequence"/>
</dbReference>
<evidence type="ECO:0000256" key="8">
    <source>
        <dbReference type="ARBA" id="ARBA00022695"/>
    </source>
</evidence>
<evidence type="ECO:0000256" key="6">
    <source>
        <dbReference type="ARBA" id="ARBA00022679"/>
    </source>
</evidence>
<feature type="binding site" evidence="14">
    <location>
        <position position="136"/>
    </location>
    <ligand>
        <name>ATP</name>
        <dbReference type="ChEBI" id="CHEBI:30616"/>
    </ligand>
</feature>
<evidence type="ECO:0000256" key="11">
    <source>
        <dbReference type="ARBA" id="ARBA00029774"/>
    </source>
</evidence>
<dbReference type="Pfam" id="PF01300">
    <property type="entry name" value="Sua5_yciO_yrdC"/>
    <property type="match status" value="1"/>
</dbReference>
<dbReference type="InterPro" id="IPR005145">
    <property type="entry name" value="Sua5_C"/>
</dbReference>
<keyword evidence="17" id="KW-1185">Reference proteome</keyword>
<dbReference type="Gene3D" id="3.40.50.11030">
    <property type="entry name" value="Threonylcarbamoyl-AMP synthase, C-terminal domain"/>
    <property type="match status" value="1"/>
</dbReference>
<gene>
    <name evidence="16" type="ORF">GCM10011354_09790</name>
</gene>